<evidence type="ECO:0000256" key="2">
    <source>
        <dbReference type="ARBA" id="ARBA00022448"/>
    </source>
</evidence>
<dbReference type="OrthoDB" id="250802at2759"/>
<accession>A0A261XYZ9</accession>
<reference evidence="5 6" key="1">
    <citation type="journal article" date="2017" name="Mycologia">
        <title>Bifiguratus adelaidae, gen. et sp. nov., a new member of Mucoromycotina in endophytic and soil-dwelling habitats.</title>
        <authorList>
            <person name="Torres-Cruz T.J."/>
            <person name="Billingsley Tobias T.L."/>
            <person name="Almatruk M."/>
            <person name="Hesse C."/>
            <person name="Kuske C.R."/>
            <person name="Desiro A."/>
            <person name="Benucci G.M."/>
            <person name="Bonito G."/>
            <person name="Stajich J.E."/>
            <person name="Dunlap C."/>
            <person name="Arnold A.E."/>
            <person name="Porras-Alfaro A."/>
        </authorList>
    </citation>
    <scope>NUCLEOTIDE SEQUENCE [LARGE SCALE GENOMIC DNA]</scope>
    <source>
        <strain evidence="5 6">AZ0501</strain>
    </source>
</reference>
<dbReference type="Gene3D" id="1.20.5.2950">
    <property type="match status" value="1"/>
</dbReference>
<dbReference type="EMBL" id="MVBO01000079">
    <property type="protein sequence ID" value="OZJ03562.1"/>
    <property type="molecule type" value="Genomic_DNA"/>
</dbReference>
<dbReference type="Pfam" id="PF03179">
    <property type="entry name" value="V-ATPase_G"/>
    <property type="match status" value="1"/>
</dbReference>
<proteinExistence type="inferred from homology"/>
<dbReference type="InterPro" id="IPR005124">
    <property type="entry name" value="V-ATPase_G"/>
</dbReference>
<dbReference type="Proteomes" id="UP000242875">
    <property type="component" value="Unassembled WGS sequence"/>
</dbReference>
<sequence>MLIGPWVSDRVQRLKDARTEAVKEIDALKAQKNVEYKAYEAEASIPCAMLINHSGETDQSLAQTQQQTEQSIAEIRKAFAENKDTVIAKLLDSVVNVQPTVHQNAKV</sequence>
<gene>
    <name evidence="5" type="ORF">BZG36_03101</name>
</gene>
<evidence type="ECO:0000256" key="4">
    <source>
        <dbReference type="ARBA" id="ARBA00023065"/>
    </source>
</evidence>
<comment type="caution">
    <text evidence="5">The sequence shown here is derived from an EMBL/GenBank/DDBJ whole genome shotgun (WGS) entry which is preliminary data.</text>
</comment>
<dbReference type="GO" id="GO:0016471">
    <property type="term" value="C:vacuolar proton-transporting V-type ATPase complex"/>
    <property type="evidence" value="ECO:0007669"/>
    <property type="project" value="InterPro"/>
</dbReference>
<protein>
    <recommendedName>
        <fullName evidence="7">V-type proton ATPase subunit G</fullName>
    </recommendedName>
</protein>
<comment type="similarity">
    <text evidence="1">Belongs to the V-ATPase G subunit family.</text>
</comment>
<evidence type="ECO:0000256" key="3">
    <source>
        <dbReference type="ARBA" id="ARBA00022781"/>
    </source>
</evidence>
<keyword evidence="2" id="KW-0813">Transport</keyword>
<keyword evidence="6" id="KW-1185">Reference proteome</keyword>
<name>A0A261XYZ9_9FUNG</name>
<dbReference type="GO" id="GO:0046961">
    <property type="term" value="F:proton-transporting ATPase activity, rotational mechanism"/>
    <property type="evidence" value="ECO:0007669"/>
    <property type="project" value="InterPro"/>
</dbReference>
<evidence type="ECO:0000313" key="5">
    <source>
        <dbReference type="EMBL" id="OZJ03562.1"/>
    </source>
</evidence>
<evidence type="ECO:0000313" key="6">
    <source>
        <dbReference type="Proteomes" id="UP000242875"/>
    </source>
</evidence>
<keyword evidence="3" id="KW-0375">Hydrogen ion transport</keyword>
<keyword evidence="4" id="KW-0406">Ion transport</keyword>
<organism evidence="5 6">
    <name type="scientific">Bifiguratus adelaidae</name>
    <dbReference type="NCBI Taxonomy" id="1938954"/>
    <lineage>
        <taxon>Eukaryota</taxon>
        <taxon>Fungi</taxon>
        <taxon>Fungi incertae sedis</taxon>
        <taxon>Mucoromycota</taxon>
        <taxon>Mucoromycotina</taxon>
        <taxon>Endogonomycetes</taxon>
        <taxon>Endogonales</taxon>
        <taxon>Endogonales incertae sedis</taxon>
        <taxon>Bifiguratus</taxon>
    </lineage>
</organism>
<evidence type="ECO:0000256" key="1">
    <source>
        <dbReference type="ARBA" id="ARBA00010066"/>
    </source>
</evidence>
<dbReference type="AlphaFoldDB" id="A0A261XYZ9"/>
<evidence type="ECO:0008006" key="7">
    <source>
        <dbReference type="Google" id="ProtNLM"/>
    </source>
</evidence>